<comment type="caution">
    <text evidence="2">The sequence shown here is derived from an EMBL/GenBank/DDBJ whole genome shotgun (WGS) entry which is preliminary data.</text>
</comment>
<feature type="region of interest" description="Disordered" evidence="1">
    <location>
        <begin position="243"/>
        <end position="344"/>
    </location>
</feature>
<sequence>MQRGRPTRTPSLTSSLADSRSPSPYARSRPHSRPPYPATHQNNVRWSSVSPDDPLRNSSSYAPPPQQHHSSSSRRRDSFNANRPPTPPQKQPEREKAKRRPSVSFLTDQIKGKVKDEKPNAKDVKDKVKESSALKTSLVFLGSVAAATYVANRFWPRGVTYGEKEAWEEDRRQQGRRRRRSASQRRGERASFEEEEEASPRLYRRGRGIERVVYAEDPIRRAPSRGGRSDHSAAGYTVVRTAASRPVSTTRQEQRFAEVARGGDGRRPSSSSYYYYDGGDRCYYSTRRHDGDDARYDDYARNGAGYREPRYVEHQVTTLRRSSSDDPYTTTERVVRRQYHLDDR</sequence>
<feature type="compositionally biased region" description="Basic and acidic residues" evidence="1">
    <location>
        <begin position="252"/>
        <end position="267"/>
    </location>
</feature>
<accession>A0ABR1RWU6</accession>
<protein>
    <recommendedName>
        <fullName evidence="4">Transmembrane protein</fullName>
    </recommendedName>
</protein>
<organism evidence="2 3">
    <name type="scientific">Apiospora rasikravindrae</name>
    <dbReference type="NCBI Taxonomy" id="990691"/>
    <lineage>
        <taxon>Eukaryota</taxon>
        <taxon>Fungi</taxon>
        <taxon>Dikarya</taxon>
        <taxon>Ascomycota</taxon>
        <taxon>Pezizomycotina</taxon>
        <taxon>Sordariomycetes</taxon>
        <taxon>Xylariomycetidae</taxon>
        <taxon>Amphisphaeriales</taxon>
        <taxon>Apiosporaceae</taxon>
        <taxon>Apiospora</taxon>
    </lineage>
</organism>
<feature type="compositionally biased region" description="Basic and acidic residues" evidence="1">
    <location>
        <begin position="110"/>
        <end position="132"/>
    </location>
</feature>
<feature type="region of interest" description="Disordered" evidence="1">
    <location>
        <begin position="162"/>
        <end position="200"/>
    </location>
</feature>
<gene>
    <name evidence="2" type="ORF">PG993_013120</name>
</gene>
<keyword evidence="3" id="KW-1185">Reference proteome</keyword>
<feature type="compositionally biased region" description="Basic and acidic residues" evidence="1">
    <location>
        <begin position="333"/>
        <end position="344"/>
    </location>
</feature>
<feature type="compositionally biased region" description="Basic and acidic residues" evidence="1">
    <location>
        <begin position="287"/>
        <end position="300"/>
    </location>
</feature>
<proteinExistence type="predicted"/>
<feature type="compositionally biased region" description="Polar residues" evidence="1">
    <location>
        <begin position="39"/>
        <end position="50"/>
    </location>
</feature>
<feature type="region of interest" description="Disordered" evidence="1">
    <location>
        <begin position="1"/>
        <end position="132"/>
    </location>
</feature>
<evidence type="ECO:0000313" key="3">
    <source>
        <dbReference type="Proteomes" id="UP001444661"/>
    </source>
</evidence>
<feature type="compositionally biased region" description="Basic and acidic residues" evidence="1">
    <location>
        <begin position="162"/>
        <end position="173"/>
    </location>
</feature>
<feature type="compositionally biased region" description="Basic residues" evidence="1">
    <location>
        <begin position="174"/>
        <end position="183"/>
    </location>
</feature>
<feature type="compositionally biased region" description="Low complexity" evidence="1">
    <location>
        <begin position="268"/>
        <end position="285"/>
    </location>
</feature>
<reference evidence="2 3" key="1">
    <citation type="submission" date="2023-01" db="EMBL/GenBank/DDBJ databases">
        <title>Analysis of 21 Apiospora genomes using comparative genomics revels a genus with tremendous synthesis potential of carbohydrate active enzymes and secondary metabolites.</title>
        <authorList>
            <person name="Sorensen T."/>
        </authorList>
    </citation>
    <scope>NUCLEOTIDE SEQUENCE [LARGE SCALE GENOMIC DNA]</scope>
    <source>
        <strain evidence="2 3">CBS 33761</strain>
    </source>
</reference>
<evidence type="ECO:0008006" key="4">
    <source>
        <dbReference type="Google" id="ProtNLM"/>
    </source>
</evidence>
<dbReference type="EMBL" id="JAQQWK010000012">
    <property type="protein sequence ID" value="KAK8022353.1"/>
    <property type="molecule type" value="Genomic_DNA"/>
</dbReference>
<name>A0ABR1RWU6_9PEZI</name>
<feature type="compositionally biased region" description="Polar residues" evidence="1">
    <location>
        <begin position="315"/>
        <end position="332"/>
    </location>
</feature>
<feature type="compositionally biased region" description="Polar residues" evidence="1">
    <location>
        <begin position="8"/>
        <end position="18"/>
    </location>
</feature>
<evidence type="ECO:0000256" key="1">
    <source>
        <dbReference type="SAM" id="MobiDB-lite"/>
    </source>
</evidence>
<evidence type="ECO:0000313" key="2">
    <source>
        <dbReference type="EMBL" id="KAK8022353.1"/>
    </source>
</evidence>
<dbReference type="Proteomes" id="UP001444661">
    <property type="component" value="Unassembled WGS sequence"/>
</dbReference>